<dbReference type="PANTHER" id="PTHR45527:SF1">
    <property type="entry name" value="FATTY ACID SYNTHASE"/>
    <property type="match status" value="1"/>
</dbReference>
<evidence type="ECO:0000256" key="2">
    <source>
        <dbReference type="SAM" id="MobiDB-lite"/>
    </source>
</evidence>
<organism evidence="4 5">
    <name type="scientific">Lentzea waywayandensis</name>
    <dbReference type="NCBI Taxonomy" id="84724"/>
    <lineage>
        <taxon>Bacteria</taxon>
        <taxon>Bacillati</taxon>
        <taxon>Actinomycetota</taxon>
        <taxon>Actinomycetes</taxon>
        <taxon>Pseudonocardiales</taxon>
        <taxon>Pseudonocardiaceae</taxon>
        <taxon>Lentzea</taxon>
    </lineage>
</organism>
<dbReference type="AlphaFoldDB" id="A0A1I6FGP6"/>
<reference evidence="5" key="1">
    <citation type="submission" date="2016-10" db="EMBL/GenBank/DDBJ databases">
        <authorList>
            <person name="Varghese N."/>
            <person name="Submissions S."/>
        </authorList>
    </citation>
    <scope>NUCLEOTIDE SEQUENCE [LARGE SCALE GENOMIC DNA]</scope>
    <source>
        <strain evidence="5">DSM 44232</strain>
    </source>
</reference>
<dbReference type="GO" id="GO:0031177">
    <property type="term" value="F:phosphopantetheine binding"/>
    <property type="evidence" value="ECO:0007669"/>
    <property type="project" value="TreeGrafter"/>
</dbReference>
<dbReference type="Gene3D" id="1.10.1200.10">
    <property type="entry name" value="ACP-like"/>
    <property type="match status" value="1"/>
</dbReference>
<dbReference type="InterPro" id="IPR009081">
    <property type="entry name" value="PP-bd_ACP"/>
</dbReference>
<dbReference type="EMBL" id="FOYL01000017">
    <property type="protein sequence ID" value="SFR29119.1"/>
    <property type="molecule type" value="Genomic_DNA"/>
</dbReference>
<dbReference type="STRING" id="84724.SAMN04488564_11743"/>
<dbReference type="RefSeq" id="WP_093605563.1">
    <property type="nucleotide sequence ID" value="NZ_FOYL01000017.1"/>
</dbReference>
<evidence type="ECO:0000313" key="4">
    <source>
        <dbReference type="EMBL" id="SFR29119.1"/>
    </source>
</evidence>
<proteinExistence type="predicted"/>
<sequence length="534" mass="59056">MTEYTFPLSFQQHRFWYLEQLNPGGAYHLPIVLRLAGELRVDLLREALQRVVDRHEVLRTRYQPDAQVQVVAEQWTVPLSVVEGDLERIRAEALCEPFDLWSAPPLRVVLVRSAPDEHILLMVIHHIACDGWSLGVLGRELSEAYTALHDGREPDLPELPVQYGDYALWQRDRMSGDVLAAGLAHWAAVLVGAPATLELPTARPRPAEPALNGDRVRLAVPDALAERVEQLAQRHGVSVFMVVLAAYATVLTRLSGQDEVVVGTAISGRERPEVADLVGCFIDVVPLRLSTVKSSAEELLAETRRVCLAAYAHQDVPFERVVDHLRPARDPVRPPLFQVMCNGQDTPRHDVTWPGVEVSGEQPEPGVSKYDLTLDVHSRPGGVLLDLEYDRDVFDEPGMAGLLDRIVVVLDWLTDDTRPLFDGPPRPAPEVDRITAPGPRPPAAAAVEPRDALEALVLGHLRDALGDERLGVTDDFFEHGGSSLAAMTALVRIQEDTGQRLGPADLFGEATAARFAERLRDGHDDIDHESEQNR</sequence>
<evidence type="ECO:0000313" key="5">
    <source>
        <dbReference type="Proteomes" id="UP000198583"/>
    </source>
</evidence>
<dbReference type="Gene3D" id="3.30.559.10">
    <property type="entry name" value="Chloramphenicol acetyltransferase-like domain"/>
    <property type="match status" value="1"/>
</dbReference>
<dbReference type="InterPro" id="IPR001242">
    <property type="entry name" value="Condensation_dom"/>
</dbReference>
<dbReference type="GO" id="GO:0005737">
    <property type="term" value="C:cytoplasm"/>
    <property type="evidence" value="ECO:0007669"/>
    <property type="project" value="TreeGrafter"/>
</dbReference>
<evidence type="ECO:0000259" key="3">
    <source>
        <dbReference type="PROSITE" id="PS50075"/>
    </source>
</evidence>
<gene>
    <name evidence="4" type="ORF">SAMN04488564_11743</name>
</gene>
<feature type="region of interest" description="Disordered" evidence="2">
    <location>
        <begin position="420"/>
        <end position="444"/>
    </location>
</feature>
<feature type="domain" description="Carrier" evidence="3">
    <location>
        <begin position="448"/>
        <end position="523"/>
    </location>
</feature>
<dbReference type="Proteomes" id="UP000198583">
    <property type="component" value="Unassembled WGS sequence"/>
</dbReference>
<dbReference type="Gene3D" id="3.30.559.30">
    <property type="entry name" value="Nonribosomal peptide synthetase, condensation domain"/>
    <property type="match status" value="1"/>
</dbReference>
<dbReference type="GO" id="GO:0003824">
    <property type="term" value="F:catalytic activity"/>
    <property type="evidence" value="ECO:0007669"/>
    <property type="project" value="InterPro"/>
</dbReference>
<dbReference type="CDD" id="cd19531">
    <property type="entry name" value="LCL_NRPS-like"/>
    <property type="match status" value="1"/>
</dbReference>
<dbReference type="Pfam" id="PF00550">
    <property type="entry name" value="PP-binding"/>
    <property type="match status" value="1"/>
</dbReference>
<protein>
    <submittedName>
        <fullName evidence="4">Phosphopantetheine attachment site</fullName>
    </submittedName>
</protein>
<dbReference type="InterPro" id="IPR023213">
    <property type="entry name" value="CAT-like_dom_sf"/>
</dbReference>
<dbReference type="SUPFAM" id="SSF47336">
    <property type="entry name" value="ACP-like"/>
    <property type="match status" value="1"/>
</dbReference>
<comment type="cofactor">
    <cofactor evidence="1">
        <name>pantetheine 4'-phosphate</name>
        <dbReference type="ChEBI" id="CHEBI:47942"/>
    </cofactor>
</comment>
<keyword evidence="5" id="KW-1185">Reference proteome</keyword>
<dbReference type="Pfam" id="PF00668">
    <property type="entry name" value="Condensation"/>
    <property type="match status" value="1"/>
</dbReference>
<accession>A0A1I6FGP6</accession>
<dbReference type="PROSITE" id="PS50075">
    <property type="entry name" value="CARRIER"/>
    <property type="match status" value="1"/>
</dbReference>
<name>A0A1I6FGP6_9PSEU</name>
<dbReference type="PANTHER" id="PTHR45527">
    <property type="entry name" value="NONRIBOSOMAL PEPTIDE SYNTHETASE"/>
    <property type="match status" value="1"/>
</dbReference>
<dbReference type="GO" id="GO:0044550">
    <property type="term" value="P:secondary metabolite biosynthetic process"/>
    <property type="evidence" value="ECO:0007669"/>
    <property type="project" value="TreeGrafter"/>
</dbReference>
<dbReference type="SUPFAM" id="SSF52777">
    <property type="entry name" value="CoA-dependent acyltransferases"/>
    <property type="match status" value="2"/>
</dbReference>
<dbReference type="OrthoDB" id="3931141at2"/>
<dbReference type="GO" id="GO:0008610">
    <property type="term" value="P:lipid biosynthetic process"/>
    <property type="evidence" value="ECO:0007669"/>
    <property type="project" value="UniProtKB-ARBA"/>
</dbReference>
<evidence type="ECO:0000256" key="1">
    <source>
        <dbReference type="ARBA" id="ARBA00001957"/>
    </source>
</evidence>
<dbReference type="InterPro" id="IPR036736">
    <property type="entry name" value="ACP-like_sf"/>
</dbReference>
<dbReference type="GO" id="GO:0043041">
    <property type="term" value="P:amino acid activation for nonribosomal peptide biosynthetic process"/>
    <property type="evidence" value="ECO:0007669"/>
    <property type="project" value="TreeGrafter"/>
</dbReference>